<evidence type="ECO:0000313" key="3">
    <source>
        <dbReference type="Proteomes" id="UP000187550"/>
    </source>
</evidence>
<sequence>MKLKRALKFAIPIMLIVAGIAWWYLNKEFQEVPELHRLYMAIGAALLSGILSWFLFPEEPKE</sequence>
<evidence type="ECO:0000256" key="1">
    <source>
        <dbReference type="SAM" id="Phobius"/>
    </source>
</evidence>
<accession>A0A1U7PLA1</accession>
<gene>
    <name evidence="2" type="ORF">SAMN05428946_2096</name>
</gene>
<organism evidence="2 3">
    <name type="scientific">Edaphobacillus lindanitolerans</name>
    <dbReference type="NCBI Taxonomy" id="550447"/>
    <lineage>
        <taxon>Bacteria</taxon>
        <taxon>Bacillati</taxon>
        <taxon>Bacillota</taxon>
        <taxon>Bacilli</taxon>
        <taxon>Bacillales</taxon>
        <taxon>Bacillaceae</taxon>
        <taxon>Edaphobacillus</taxon>
    </lineage>
</organism>
<feature type="transmembrane region" description="Helical" evidence="1">
    <location>
        <begin position="7"/>
        <end position="25"/>
    </location>
</feature>
<evidence type="ECO:0000313" key="2">
    <source>
        <dbReference type="EMBL" id="SIT87443.1"/>
    </source>
</evidence>
<dbReference type="Proteomes" id="UP000187550">
    <property type="component" value="Unassembled WGS sequence"/>
</dbReference>
<name>A0A1U7PLA1_9BACI</name>
<proteinExistence type="predicted"/>
<dbReference type="AlphaFoldDB" id="A0A1U7PLA1"/>
<protein>
    <recommendedName>
        <fullName evidence="4">Histidine kinase</fullName>
    </recommendedName>
</protein>
<keyword evidence="1" id="KW-0472">Membrane</keyword>
<keyword evidence="1" id="KW-1133">Transmembrane helix</keyword>
<dbReference type="EMBL" id="FTPL01000003">
    <property type="protein sequence ID" value="SIT87443.1"/>
    <property type="molecule type" value="Genomic_DNA"/>
</dbReference>
<evidence type="ECO:0008006" key="4">
    <source>
        <dbReference type="Google" id="ProtNLM"/>
    </source>
</evidence>
<feature type="transmembrane region" description="Helical" evidence="1">
    <location>
        <begin position="37"/>
        <end position="56"/>
    </location>
</feature>
<reference evidence="3" key="1">
    <citation type="submission" date="2017-01" db="EMBL/GenBank/DDBJ databases">
        <authorList>
            <person name="Varghese N."/>
            <person name="Submissions S."/>
        </authorList>
    </citation>
    <scope>NUCLEOTIDE SEQUENCE [LARGE SCALE GENOMIC DNA]</scope>
    <source>
        <strain evidence="3">MNA4</strain>
    </source>
</reference>
<dbReference type="RefSeq" id="WP_234982362.1">
    <property type="nucleotide sequence ID" value="NZ_FTPL01000003.1"/>
</dbReference>
<dbReference type="STRING" id="550447.SAMN05428946_2096"/>
<keyword evidence="3" id="KW-1185">Reference proteome</keyword>
<keyword evidence="1" id="KW-0812">Transmembrane</keyword>